<accession>A0A8J3D1V2</accession>
<dbReference type="PANTHER" id="PTHR39186">
    <property type="entry name" value="DUF2071 FAMILY PROTEIN"/>
    <property type="match status" value="1"/>
</dbReference>
<name>A0A8J3D1V2_9BACT</name>
<dbReference type="RefSeq" id="WP_189562743.1">
    <property type="nucleotide sequence ID" value="NZ_BMXF01000001.1"/>
</dbReference>
<dbReference type="Proteomes" id="UP000598271">
    <property type="component" value="Unassembled WGS sequence"/>
</dbReference>
<protein>
    <recommendedName>
        <fullName evidence="3">DUF2071 domain-containing protein</fullName>
    </recommendedName>
</protein>
<dbReference type="AlphaFoldDB" id="A0A8J3D1V2"/>
<organism evidence="1 2">
    <name type="scientific">Persicitalea jodogahamensis</name>
    <dbReference type="NCBI Taxonomy" id="402147"/>
    <lineage>
        <taxon>Bacteria</taxon>
        <taxon>Pseudomonadati</taxon>
        <taxon>Bacteroidota</taxon>
        <taxon>Cytophagia</taxon>
        <taxon>Cytophagales</taxon>
        <taxon>Spirosomataceae</taxon>
        <taxon>Persicitalea</taxon>
    </lineage>
</organism>
<gene>
    <name evidence="1" type="ORF">GCM10007390_04710</name>
</gene>
<keyword evidence="2" id="KW-1185">Reference proteome</keyword>
<dbReference type="EMBL" id="BMXF01000001">
    <property type="protein sequence ID" value="GHB54677.1"/>
    <property type="molecule type" value="Genomic_DNA"/>
</dbReference>
<comment type="caution">
    <text evidence="1">The sequence shown here is derived from an EMBL/GenBank/DDBJ whole genome shotgun (WGS) entry which is preliminary data.</text>
</comment>
<proteinExistence type="predicted"/>
<evidence type="ECO:0000313" key="2">
    <source>
        <dbReference type="Proteomes" id="UP000598271"/>
    </source>
</evidence>
<evidence type="ECO:0008006" key="3">
    <source>
        <dbReference type="Google" id="ProtNLM"/>
    </source>
</evidence>
<dbReference type="InterPro" id="IPR018644">
    <property type="entry name" value="DUF2071"/>
</dbReference>
<dbReference type="Pfam" id="PF09844">
    <property type="entry name" value="DUF2071"/>
    <property type="match status" value="1"/>
</dbReference>
<reference evidence="1 2" key="1">
    <citation type="journal article" date="2014" name="Int. J. Syst. Evol. Microbiol.">
        <title>Complete genome sequence of Corynebacterium casei LMG S-19264T (=DSM 44701T), isolated from a smear-ripened cheese.</title>
        <authorList>
            <consortium name="US DOE Joint Genome Institute (JGI-PGF)"/>
            <person name="Walter F."/>
            <person name="Albersmeier A."/>
            <person name="Kalinowski J."/>
            <person name="Ruckert C."/>
        </authorList>
    </citation>
    <scope>NUCLEOTIDE SEQUENCE [LARGE SCALE GENOMIC DNA]</scope>
    <source>
        <strain evidence="1 2">KCTC 12866</strain>
    </source>
</reference>
<sequence>MSFLTAEWRKLAFANYEVDPAVLKPYLPYGTELDLWQGHCYASLIGFMFKNTRLLGIKVPFHINFEEVNLRFYVRRFEDGAWKRGVVFVKEIVPLPALTFVANTLYNEKYETRPMRHRWDETDTDLTVEYRWKIKSGWQSFRVTTGRELTEMIPGSETEFITEHYWGYAEVNPSLTNEYQVTHPKWKKYEVLDYKIKADFAELYGNDFVFLNHQQPRSVMLAEGSAITIESKRVLRAPSLTAN</sequence>
<evidence type="ECO:0000313" key="1">
    <source>
        <dbReference type="EMBL" id="GHB54677.1"/>
    </source>
</evidence>
<dbReference type="PANTHER" id="PTHR39186:SF1">
    <property type="entry name" value="DUF2071 DOMAIN-CONTAINING PROTEIN"/>
    <property type="match status" value="1"/>
</dbReference>